<keyword evidence="2" id="KW-1185">Reference proteome</keyword>
<evidence type="ECO:0000313" key="2">
    <source>
        <dbReference type="Proteomes" id="UP000471465"/>
    </source>
</evidence>
<name>A0A6N7BZ59_9GAMM</name>
<evidence type="ECO:0000313" key="1">
    <source>
        <dbReference type="EMBL" id="KAF0567797.1"/>
    </source>
</evidence>
<dbReference type="AlphaFoldDB" id="A0A6N7BZ59"/>
<reference evidence="1 2" key="1">
    <citation type="submission" date="2019-09" db="EMBL/GenBank/DDBJ databases">
        <title>Draft genome sequence of Psychrobacter nivimaris LAMA 639, in search for biotechnological relevant genes.</title>
        <authorList>
            <person name="Lima A.O.S."/>
            <person name="Staloch B.E.K."/>
            <person name="Freitas R.C."/>
            <person name="Niero H."/>
            <person name="Silva M.A.C."/>
        </authorList>
    </citation>
    <scope>NUCLEOTIDE SEQUENCE [LARGE SCALE GENOMIC DNA]</scope>
    <source>
        <strain evidence="1 2">LAMA 639</strain>
    </source>
</reference>
<accession>A0A6N7BZ59</accession>
<comment type="caution">
    <text evidence="1">The sequence shown here is derived from an EMBL/GenBank/DDBJ whole genome shotgun (WGS) entry which is preliminary data.</text>
</comment>
<organism evidence="1 2">
    <name type="scientific">Psychrobacter nivimaris</name>
    <dbReference type="NCBI Taxonomy" id="281738"/>
    <lineage>
        <taxon>Bacteria</taxon>
        <taxon>Pseudomonadati</taxon>
        <taxon>Pseudomonadota</taxon>
        <taxon>Gammaproteobacteria</taxon>
        <taxon>Moraxellales</taxon>
        <taxon>Moraxellaceae</taxon>
        <taxon>Psychrobacter</taxon>
    </lineage>
</organism>
<dbReference type="Proteomes" id="UP000471465">
    <property type="component" value="Unassembled WGS sequence"/>
</dbReference>
<sequence>MMSALFVITTSKVLFFPLMFLDSSFTTHFSQIMFCKLQLITHDLSFIQSNIIITKDTAS</sequence>
<protein>
    <submittedName>
        <fullName evidence="1">Uncharacterized protein</fullName>
    </submittedName>
</protein>
<proteinExistence type="predicted"/>
<gene>
    <name evidence="1" type="ORF">FQV37_1748</name>
</gene>
<dbReference type="EMBL" id="VZIZ01000034">
    <property type="protein sequence ID" value="KAF0567797.1"/>
    <property type="molecule type" value="Genomic_DNA"/>
</dbReference>